<evidence type="ECO:0000259" key="2">
    <source>
        <dbReference type="Pfam" id="PF14238"/>
    </source>
</evidence>
<proteinExistence type="predicted"/>
<dbReference type="InterPro" id="IPR025641">
    <property type="entry name" value="DUF4340"/>
</dbReference>
<evidence type="ECO:0000313" key="4">
    <source>
        <dbReference type="Proteomes" id="UP000824258"/>
    </source>
</evidence>
<dbReference type="Pfam" id="PF14238">
    <property type="entry name" value="DUF4340"/>
    <property type="match status" value="2"/>
</dbReference>
<protein>
    <submittedName>
        <fullName evidence="3">DUF4340 domain-containing protein</fullName>
    </submittedName>
</protein>
<feature type="domain" description="DUF4340" evidence="2">
    <location>
        <begin position="216"/>
        <end position="416"/>
    </location>
</feature>
<evidence type="ECO:0000313" key="3">
    <source>
        <dbReference type="EMBL" id="HIR10365.1"/>
    </source>
</evidence>
<name>A0A9D1A9W6_9FIRM</name>
<feature type="non-terminal residue" evidence="3">
    <location>
        <position position="426"/>
    </location>
</feature>
<reference evidence="3" key="2">
    <citation type="journal article" date="2021" name="PeerJ">
        <title>Extensive microbial diversity within the chicken gut microbiome revealed by metagenomics and culture.</title>
        <authorList>
            <person name="Gilroy R."/>
            <person name="Ravi A."/>
            <person name="Getino M."/>
            <person name="Pursley I."/>
            <person name="Horton D.L."/>
            <person name="Alikhan N.F."/>
            <person name="Baker D."/>
            <person name="Gharbi K."/>
            <person name="Hall N."/>
            <person name="Watson M."/>
            <person name="Adriaenssens E.M."/>
            <person name="Foster-Nyarko E."/>
            <person name="Jarju S."/>
            <person name="Secka A."/>
            <person name="Antonio M."/>
            <person name="Oren A."/>
            <person name="Chaudhuri R.R."/>
            <person name="La Ragione R."/>
            <person name="Hildebrand F."/>
            <person name="Pallen M.J."/>
        </authorList>
    </citation>
    <scope>NUCLEOTIDE SEQUENCE</scope>
    <source>
        <strain evidence="3">ChiHjej9B8-7071</strain>
    </source>
</reference>
<evidence type="ECO:0000256" key="1">
    <source>
        <dbReference type="SAM" id="MobiDB-lite"/>
    </source>
</evidence>
<feature type="domain" description="DUF4340" evidence="2">
    <location>
        <begin position="69"/>
        <end position="181"/>
    </location>
</feature>
<sequence>MQRYKRILILLGVLVVALAVTFGVSRYQEAQEKIAASDEIILEIPTEDVTALSWVTDDASFSFHRDGTWSYDDDEAFPVSEEKMEELLSPFASLGAAFIIEDVEDFDQYGLEEPTCTITVETGEETYTIDLGAFSTMDAQRYVSIGDGNVYLVSTDPMDYYDATLSELIDNDEIPAFDTVDSMTFSGEADYTLRYEEGNPRAYSEDDVYFTQVDGQDLPLDTSLVNTYLSTLSYLDLSTYVSYNVSDEELETYGLASPELTVEVAYTVEDEDGEASSNTFSISLSRDPAQKAAEETEATEEAEGTATEETEEEEFLAYARIGDSQIVYQLTESDYLSLMNASYDDLRHQAVLPVDISEVTELSITLEGKDYLVTSEVMEEDGEEVRKFYLDGEELDVEALQNALTALTADSFTNETPSGDEEIRLT</sequence>
<reference evidence="3" key="1">
    <citation type="submission" date="2020-10" db="EMBL/GenBank/DDBJ databases">
        <authorList>
            <person name="Gilroy R."/>
        </authorList>
    </citation>
    <scope>NUCLEOTIDE SEQUENCE</scope>
    <source>
        <strain evidence="3">ChiHjej9B8-7071</strain>
    </source>
</reference>
<feature type="compositionally biased region" description="Acidic residues" evidence="1">
    <location>
        <begin position="295"/>
        <end position="311"/>
    </location>
</feature>
<dbReference type="EMBL" id="DVGD01000270">
    <property type="protein sequence ID" value="HIR10365.1"/>
    <property type="molecule type" value="Genomic_DNA"/>
</dbReference>
<accession>A0A9D1A9W6</accession>
<gene>
    <name evidence="3" type="ORF">IAA70_08165</name>
</gene>
<feature type="region of interest" description="Disordered" evidence="1">
    <location>
        <begin position="271"/>
        <end position="311"/>
    </location>
</feature>
<comment type="caution">
    <text evidence="3">The sequence shown here is derived from an EMBL/GenBank/DDBJ whole genome shotgun (WGS) entry which is preliminary data.</text>
</comment>
<organism evidence="3 4">
    <name type="scientific">Candidatus Avoscillospira stercoripullorum</name>
    <dbReference type="NCBI Taxonomy" id="2840709"/>
    <lineage>
        <taxon>Bacteria</taxon>
        <taxon>Bacillati</taxon>
        <taxon>Bacillota</taxon>
        <taxon>Clostridia</taxon>
        <taxon>Eubacteriales</taxon>
        <taxon>Oscillospiraceae</taxon>
        <taxon>Oscillospiraceae incertae sedis</taxon>
        <taxon>Candidatus Avoscillospira</taxon>
    </lineage>
</organism>
<dbReference type="Proteomes" id="UP000824258">
    <property type="component" value="Unassembled WGS sequence"/>
</dbReference>
<feature type="compositionally biased region" description="Polar residues" evidence="1">
    <location>
        <begin position="275"/>
        <end position="284"/>
    </location>
</feature>
<dbReference type="AlphaFoldDB" id="A0A9D1A9W6"/>